<dbReference type="SMART" id="SM00530">
    <property type="entry name" value="HTH_XRE"/>
    <property type="match status" value="1"/>
</dbReference>
<feature type="domain" description="HTH cro/C1-type" evidence="1">
    <location>
        <begin position="28"/>
        <end position="75"/>
    </location>
</feature>
<name>A0AAE3UHW0_9BACT</name>
<dbReference type="EMBL" id="JASJOU010000013">
    <property type="protein sequence ID" value="MDJ1504721.1"/>
    <property type="molecule type" value="Genomic_DNA"/>
</dbReference>
<dbReference type="GO" id="GO:0003677">
    <property type="term" value="F:DNA binding"/>
    <property type="evidence" value="ECO:0007669"/>
    <property type="project" value="InterPro"/>
</dbReference>
<protein>
    <submittedName>
        <fullName evidence="2">Helix-turn-helix transcriptional regulator</fullName>
    </submittedName>
</protein>
<sequence>MTSIKNPSMDNASNTIASRIHYLRTRIAGLTRTDFAQKLGSKPVNIAILERGIRKPSTKLLDKFQQVYDVNINWLLTGTGNVLIEKI</sequence>
<dbReference type="Gene3D" id="1.10.260.40">
    <property type="entry name" value="lambda repressor-like DNA-binding domains"/>
    <property type="match status" value="1"/>
</dbReference>
<dbReference type="AlphaFoldDB" id="A0AAE3UHW0"/>
<gene>
    <name evidence="2" type="ORF">QNI22_28930</name>
</gene>
<evidence type="ECO:0000313" key="3">
    <source>
        <dbReference type="Proteomes" id="UP001232063"/>
    </source>
</evidence>
<dbReference type="CDD" id="cd00093">
    <property type="entry name" value="HTH_XRE"/>
    <property type="match status" value="1"/>
</dbReference>
<dbReference type="InterPro" id="IPR001387">
    <property type="entry name" value="Cro/C1-type_HTH"/>
</dbReference>
<comment type="caution">
    <text evidence="2">The sequence shown here is derived from an EMBL/GenBank/DDBJ whole genome shotgun (WGS) entry which is preliminary data.</text>
</comment>
<dbReference type="PROSITE" id="PS50943">
    <property type="entry name" value="HTH_CROC1"/>
    <property type="match status" value="1"/>
</dbReference>
<keyword evidence="3" id="KW-1185">Reference proteome</keyword>
<dbReference type="InterPro" id="IPR010982">
    <property type="entry name" value="Lambda_DNA-bd_dom_sf"/>
</dbReference>
<proteinExistence type="predicted"/>
<dbReference type="RefSeq" id="WP_314516303.1">
    <property type="nucleotide sequence ID" value="NZ_JASJOU010000013.1"/>
</dbReference>
<organism evidence="2 3">
    <name type="scientific">Xanthocytophaga agilis</name>
    <dbReference type="NCBI Taxonomy" id="3048010"/>
    <lineage>
        <taxon>Bacteria</taxon>
        <taxon>Pseudomonadati</taxon>
        <taxon>Bacteroidota</taxon>
        <taxon>Cytophagia</taxon>
        <taxon>Cytophagales</taxon>
        <taxon>Rhodocytophagaceae</taxon>
        <taxon>Xanthocytophaga</taxon>
    </lineage>
</organism>
<dbReference type="SUPFAM" id="SSF47413">
    <property type="entry name" value="lambda repressor-like DNA-binding domains"/>
    <property type="match status" value="1"/>
</dbReference>
<dbReference type="Proteomes" id="UP001232063">
    <property type="component" value="Unassembled WGS sequence"/>
</dbReference>
<accession>A0AAE3UHW0</accession>
<dbReference type="Pfam" id="PF01381">
    <property type="entry name" value="HTH_3"/>
    <property type="match status" value="1"/>
</dbReference>
<evidence type="ECO:0000313" key="2">
    <source>
        <dbReference type="EMBL" id="MDJ1504721.1"/>
    </source>
</evidence>
<evidence type="ECO:0000259" key="1">
    <source>
        <dbReference type="PROSITE" id="PS50943"/>
    </source>
</evidence>
<reference evidence="2" key="1">
    <citation type="submission" date="2023-05" db="EMBL/GenBank/DDBJ databases">
        <authorList>
            <person name="Zhang X."/>
        </authorList>
    </citation>
    <scope>NUCLEOTIDE SEQUENCE</scope>
    <source>
        <strain evidence="2">BD1B2-1</strain>
    </source>
</reference>